<organism evidence="1 2">
    <name type="scientific">Rhodococcus globerulus</name>
    <dbReference type="NCBI Taxonomy" id="33008"/>
    <lineage>
        <taxon>Bacteria</taxon>
        <taxon>Bacillati</taxon>
        <taxon>Actinomycetota</taxon>
        <taxon>Actinomycetes</taxon>
        <taxon>Mycobacteriales</taxon>
        <taxon>Nocardiaceae</taxon>
        <taxon>Rhodococcus</taxon>
    </lineage>
</organism>
<sequence length="128" mass="14747">MGPTVTWCSDSARALMRGGYRILRCPLNRIDRYVVPVFVAEDAPANLAYQRFLIGCDRIAAQALDDRSAAAHAVRVDRRSAVIRYAIARHRHEIQRETDALLAGHRARFLRSQRLHKTRRDKTRRDKP</sequence>
<dbReference type="EMBL" id="JAWLKB010000062">
    <property type="protein sequence ID" value="MDV6271634.1"/>
    <property type="molecule type" value="Genomic_DNA"/>
</dbReference>
<accession>A0ABU4C544</accession>
<dbReference type="Proteomes" id="UP001185927">
    <property type="component" value="Unassembled WGS sequence"/>
</dbReference>
<evidence type="ECO:0000313" key="2">
    <source>
        <dbReference type="Proteomes" id="UP001185927"/>
    </source>
</evidence>
<name>A0ABU4C544_RHOGO</name>
<gene>
    <name evidence="1" type="ORF">R3Q16_34135</name>
</gene>
<dbReference type="RefSeq" id="WP_317546222.1">
    <property type="nucleotide sequence ID" value="NZ_JAWLKB010000062.1"/>
</dbReference>
<reference evidence="1 2" key="1">
    <citation type="submission" date="2023-10" db="EMBL/GenBank/DDBJ databases">
        <title>Development of a sustainable strategy for remediation of hydrocarbon-contaminated territories based on the waste exchange concept.</title>
        <authorList>
            <person name="Krivoruchko A."/>
        </authorList>
    </citation>
    <scope>NUCLEOTIDE SEQUENCE [LARGE SCALE GENOMIC DNA]</scope>
    <source>
        <strain evidence="1 2">IEGM 1203</strain>
    </source>
</reference>
<evidence type="ECO:0000313" key="1">
    <source>
        <dbReference type="EMBL" id="MDV6271634.1"/>
    </source>
</evidence>
<proteinExistence type="predicted"/>
<protein>
    <submittedName>
        <fullName evidence="1">Uncharacterized protein</fullName>
    </submittedName>
</protein>
<keyword evidence="2" id="KW-1185">Reference proteome</keyword>
<comment type="caution">
    <text evidence="1">The sequence shown here is derived from an EMBL/GenBank/DDBJ whole genome shotgun (WGS) entry which is preliminary data.</text>
</comment>